<dbReference type="EMBL" id="RRAZ01000049">
    <property type="protein sequence ID" value="RRH69052.1"/>
    <property type="molecule type" value="Genomic_DNA"/>
</dbReference>
<dbReference type="GO" id="GO:0004673">
    <property type="term" value="F:protein histidine kinase activity"/>
    <property type="evidence" value="ECO:0007669"/>
    <property type="project" value="UniProtKB-EC"/>
</dbReference>
<comment type="caution">
    <text evidence="7">The sequence shown here is derived from an EMBL/GenBank/DDBJ whole genome shotgun (WGS) entry which is preliminary data.</text>
</comment>
<reference evidence="7 8" key="1">
    <citation type="submission" date="2018-11" db="EMBL/GenBank/DDBJ databases">
        <title>Gemmobacter sp. nov., YIM 102744-1 draft genome.</title>
        <authorList>
            <person name="Li G."/>
            <person name="Jiang Y."/>
        </authorList>
    </citation>
    <scope>NUCLEOTIDE SEQUENCE [LARGE SCALE GENOMIC DNA]</scope>
    <source>
        <strain evidence="7 8">YIM 102744-1</strain>
    </source>
</reference>
<dbReference type="InterPro" id="IPR036890">
    <property type="entry name" value="HATPase_C_sf"/>
</dbReference>
<keyword evidence="6" id="KW-1133">Transmembrane helix</keyword>
<protein>
    <recommendedName>
        <fullName evidence="2">histidine kinase</fullName>
        <ecNumber evidence="2">2.7.13.3</ecNumber>
    </recommendedName>
</protein>
<evidence type="ECO:0000256" key="3">
    <source>
        <dbReference type="ARBA" id="ARBA00022679"/>
    </source>
</evidence>
<keyword evidence="8" id="KW-1185">Reference proteome</keyword>
<dbReference type="PANTHER" id="PTHR24421:SF10">
    <property type="entry name" value="NITRATE_NITRITE SENSOR PROTEIN NARQ"/>
    <property type="match status" value="1"/>
</dbReference>
<keyword evidence="3" id="KW-0808">Transferase</keyword>
<gene>
    <name evidence="7" type="ORF">EG244_18885</name>
</gene>
<dbReference type="SUPFAM" id="SSF55874">
    <property type="entry name" value="ATPase domain of HSP90 chaperone/DNA topoisomerase II/histidine kinase"/>
    <property type="match status" value="1"/>
</dbReference>
<dbReference type="OrthoDB" id="9778496at2"/>
<keyword evidence="6" id="KW-0472">Membrane</keyword>
<dbReference type="AlphaFoldDB" id="A0A3P3D6H8"/>
<dbReference type="InterPro" id="IPR050482">
    <property type="entry name" value="Sensor_HK_TwoCompSys"/>
</dbReference>
<dbReference type="RefSeq" id="WP_124966718.1">
    <property type="nucleotide sequence ID" value="NZ_RRAZ01000049.1"/>
</dbReference>
<comment type="catalytic activity">
    <reaction evidence="1">
        <text>ATP + protein L-histidine = ADP + protein N-phospho-L-histidine.</text>
        <dbReference type="EC" id="2.7.13.3"/>
    </reaction>
</comment>
<evidence type="ECO:0000313" key="8">
    <source>
        <dbReference type="Proteomes" id="UP000282125"/>
    </source>
</evidence>
<evidence type="ECO:0000256" key="2">
    <source>
        <dbReference type="ARBA" id="ARBA00012438"/>
    </source>
</evidence>
<name>A0A3P3D6H8_9RHOB</name>
<keyword evidence="5" id="KW-0902">Two-component regulatory system</keyword>
<evidence type="ECO:0000256" key="1">
    <source>
        <dbReference type="ARBA" id="ARBA00000085"/>
    </source>
</evidence>
<evidence type="ECO:0000256" key="5">
    <source>
        <dbReference type="ARBA" id="ARBA00023012"/>
    </source>
</evidence>
<dbReference type="Gene3D" id="3.30.565.10">
    <property type="entry name" value="Histidine kinase-like ATPase, C-terminal domain"/>
    <property type="match status" value="1"/>
</dbReference>
<keyword evidence="4" id="KW-0418">Kinase</keyword>
<organism evidence="7 8">
    <name type="scientific">Falsigemmobacter faecalis</name>
    <dbReference type="NCBI Taxonomy" id="2488730"/>
    <lineage>
        <taxon>Bacteria</taxon>
        <taxon>Pseudomonadati</taxon>
        <taxon>Pseudomonadota</taxon>
        <taxon>Alphaproteobacteria</taxon>
        <taxon>Rhodobacterales</taxon>
        <taxon>Paracoccaceae</taxon>
        <taxon>Falsigemmobacter</taxon>
    </lineage>
</organism>
<dbReference type="EC" id="2.7.13.3" evidence="2"/>
<evidence type="ECO:0000256" key="4">
    <source>
        <dbReference type="ARBA" id="ARBA00022777"/>
    </source>
</evidence>
<feature type="transmembrane region" description="Helical" evidence="6">
    <location>
        <begin position="137"/>
        <end position="158"/>
    </location>
</feature>
<dbReference type="GO" id="GO:0000160">
    <property type="term" value="P:phosphorelay signal transduction system"/>
    <property type="evidence" value="ECO:0007669"/>
    <property type="project" value="UniProtKB-KW"/>
</dbReference>
<sequence length="395" mass="42361">MAAGYFQLIVRGGADGQPVATLSGLDLRGIVVPPGRIEAVVFWRPDGTIVSGSPPALAGQWRENPSLARVLEEGIFSEIVQGRSYMEGGPGIMDPDEPLLEIYVPLDPGPDGGPRLIGEIYLDARPLLAAEAQRTKLIWAGIALTGGVILALLLYTLCWARRVVQEQRIELDARLANTERLLAVNRALRNDADTARDDLINGNEALLNALAADLHDGPLQMLTAAALSLDDAACPVGRRGIEALLSQTMRELRELSSGLSLPELVGLSMGETIHLAVRRHAGMTGSQVACHIADGLPELETAFQVCLFRVVQEGLMNAYKHACDRAPQLHVRSRGHSLVVTVASLIQSEASSGPGRRGGLGLPGLRRRLLALGGSMQHRRCASGRVVMLVRLPLR</sequence>
<proteinExistence type="predicted"/>
<evidence type="ECO:0000313" key="7">
    <source>
        <dbReference type="EMBL" id="RRH69052.1"/>
    </source>
</evidence>
<accession>A0A3P3D6H8</accession>
<dbReference type="Proteomes" id="UP000282125">
    <property type="component" value="Unassembled WGS sequence"/>
</dbReference>
<evidence type="ECO:0000256" key="6">
    <source>
        <dbReference type="SAM" id="Phobius"/>
    </source>
</evidence>
<dbReference type="PANTHER" id="PTHR24421">
    <property type="entry name" value="NITRATE/NITRITE SENSOR PROTEIN NARX-RELATED"/>
    <property type="match status" value="1"/>
</dbReference>
<keyword evidence="6" id="KW-0812">Transmembrane</keyword>